<organism evidence="2 3">
    <name type="scientific">Thalassiosira oceanica</name>
    <name type="common">Marine diatom</name>
    <dbReference type="NCBI Taxonomy" id="159749"/>
    <lineage>
        <taxon>Eukaryota</taxon>
        <taxon>Sar</taxon>
        <taxon>Stramenopiles</taxon>
        <taxon>Ochrophyta</taxon>
        <taxon>Bacillariophyta</taxon>
        <taxon>Coscinodiscophyceae</taxon>
        <taxon>Thalassiosirophycidae</taxon>
        <taxon>Thalassiosirales</taxon>
        <taxon>Thalassiosiraceae</taxon>
        <taxon>Thalassiosira</taxon>
    </lineage>
</organism>
<dbReference type="Proteomes" id="UP000266841">
    <property type="component" value="Unassembled WGS sequence"/>
</dbReference>
<proteinExistence type="predicted"/>
<feature type="coiled-coil region" evidence="1">
    <location>
        <begin position="42"/>
        <end position="69"/>
    </location>
</feature>
<sequence>MCKRPAAMDPARALVATVADWTSLVDKRLVVETTLGRNRALVSRMNATVKELNDRNAELEEKLNYNEWTA</sequence>
<name>K0T228_THAOC</name>
<keyword evidence="3" id="KW-1185">Reference proteome</keyword>
<reference evidence="2 3" key="1">
    <citation type="journal article" date="2012" name="Genome Biol.">
        <title>Genome and low-iron response of an oceanic diatom adapted to chronic iron limitation.</title>
        <authorList>
            <person name="Lommer M."/>
            <person name="Specht M."/>
            <person name="Roy A.S."/>
            <person name="Kraemer L."/>
            <person name="Andreson R."/>
            <person name="Gutowska M.A."/>
            <person name="Wolf J."/>
            <person name="Bergner S.V."/>
            <person name="Schilhabel M.B."/>
            <person name="Klostermeier U.C."/>
            <person name="Beiko R.G."/>
            <person name="Rosenstiel P."/>
            <person name="Hippler M."/>
            <person name="Laroche J."/>
        </authorList>
    </citation>
    <scope>NUCLEOTIDE SEQUENCE [LARGE SCALE GENOMIC DNA]</scope>
    <source>
        <strain evidence="2 3">CCMP1005</strain>
    </source>
</reference>
<gene>
    <name evidence="2" type="ORF">THAOC_11657</name>
</gene>
<dbReference type="AlphaFoldDB" id="K0T228"/>
<evidence type="ECO:0000313" key="2">
    <source>
        <dbReference type="EMBL" id="EJK67326.1"/>
    </source>
</evidence>
<dbReference type="EMBL" id="AGNL01013322">
    <property type="protein sequence ID" value="EJK67326.1"/>
    <property type="molecule type" value="Genomic_DNA"/>
</dbReference>
<evidence type="ECO:0000313" key="3">
    <source>
        <dbReference type="Proteomes" id="UP000266841"/>
    </source>
</evidence>
<protein>
    <submittedName>
        <fullName evidence="2">Uncharacterized protein</fullName>
    </submittedName>
</protein>
<accession>K0T228</accession>
<evidence type="ECO:0000256" key="1">
    <source>
        <dbReference type="SAM" id="Coils"/>
    </source>
</evidence>
<comment type="caution">
    <text evidence="2">The sequence shown here is derived from an EMBL/GenBank/DDBJ whole genome shotgun (WGS) entry which is preliminary data.</text>
</comment>
<keyword evidence="1" id="KW-0175">Coiled coil</keyword>